<keyword evidence="2" id="KW-0238">DNA-binding</keyword>
<dbReference type="EMBL" id="FONX01000002">
    <property type="protein sequence ID" value="SFE50181.1"/>
    <property type="molecule type" value="Genomic_DNA"/>
</dbReference>
<accession>A0A1I2B1V6</accession>
<dbReference type="SUPFAM" id="SSF46785">
    <property type="entry name" value="Winged helix' DNA-binding domain"/>
    <property type="match status" value="1"/>
</dbReference>
<dbReference type="GO" id="GO:0016301">
    <property type="term" value="F:kinase activity"/>
    <property type="evidence" value="ECO:0007669"/>
    <property type="project" value="UniProtKB-KW"/>
</dbReference>
<reference evidence="6" key="1">
    <citation type="submission" date="2016-10" db="EMBL/GenBank/DDBJ databases">
        <authorList>
            <person name="Varghese N."/>
            <person name="Submissions S."/>
        </authorList>
    </citation>
    <scope>NUCLEOTIDE SEQUENCE [LARGE SCALE GENOMIC DNA]</scope>
    <source>
        <strain evidence="6">DSM 27981</strain>
    </source>
</reference>
<dbReference type="PANTHER" id="PTHR24567:SF68">
    <property type="entry name" value="DNA-BINDING TRANSCRIPTIONAL DUAL REGULATOR CRP"/>
    <property type="match status" value="1"/>
</dbReference>
<dbReference type="Gene3D" id="1.10.10.10">
    <property type="entry name" value="Winged helix-like DNA-binding domain superfamily/Winged helix DNA-binding domain"/>
    <property type="match status" value="1"/>
</dbReference>
<dbReference type="InterPro" id="IPR014710">
    <property type="entry name" value="RmlC-like_jellyroll"/>
</dbReference>
<dbReference type="Pfam" id="PF00027">
    <property type="entry name" value="cNMP_binding"/>
    <property type="match status" value="1"/>
</dbReference>
<evidence type="ECO:0000313" key="5">
    <source>
        <dbReference type="EMBL" id="SFE50181.1"/>
    </source>
</evidence>
<dbReference type="InterPro" id="IPR018490">
    <property type="entry name" value="cNMP-bd_dom_sf"/>
</dbReference>
<dbReference type="OrthoDB" id="8545112at2"/>
<evidence type="ECO:0000313" key="6">
    <source>
        <dbReference type="Proteomes" id="UP000199119"/>
    </source>
</evidence>
<proteinExistence type="predicted"/>
<dbReference type="SUPFAM" id="SSF51206">
    <property type="entry name" value="cAMP-binding domain-like"/>
    <property type="match status" value="1"/>
</dbReference>
<dbReference type="STRING" id="1177982.SAMN04489711_102370"/>
<dbReference type="GO" id="GO:0003677">
    <property type="term" value="F:DNA binding"/>
    <property type="evidence" value="ECO:0007669"/>
    <property type="project" value="UniProtKB-KW"/>
</dbReference>
<keyword evidence="5" id="KW-0808">Transferase</keyword>
<dbReference type="PANTHER" id="PTHR24567">
    <property type="entry name" value="CRP FAMILY TRANSCRIPTIONAL REGULATORY PROTEIN"/>
    <property type="match status" value="1"/>
</dbReference>
<dbReference type="RefSeq" id="WP_092937925.1">
    <property type="nucleotide sequence ID" value="NZ_FONX01000002.1"/>
</dbReference>
<keyword evidence="5" id="KW-0418">Kinase</keyword>
<name>A0A1I2B1V6_9BURK</name>
<dbReference type="GO" id="GO:0003700">
    <property type="term" value="F:DNA-binding transcription factor activity"/>
    <property type="evidence" value="ECO:0007669"/>
    <property type="project" value="TreeGrafter"/>
</dbReference>
<evidence type="ECO:0000256" key="3">
    <source>
        <dbReference type="ARBA" id="ARBA00023163"/>
    </source>
</evidence>
<feature type="domain" description="Cyclic nucleotide-binding" evidence="4">
    <location>
        <begin position="18"/>
        <end position="138"/>
    </location>
</feature>
<organism evidence="5 6">
    <name type="scientific">Paracidovorax wautersii</name>
    <dbReference type="NCBI Taxonomy" id="1177982"/>
    <lineage>
        <taxon>Bacteria</taxon>
        <taxon>Pseudomonadati</taxon>
        <taxon>Pseudomonadota</taxon>
        <taxon>Betaproteobacteria</taxon>
        <taxon>Burkholderiales</taxon>
        <taxon>Comamonadaceae</taxon>
        <taxon>Paracidovorax</taxon>
    </lineage>
</organism>
<dbReference type="Pfam" id="PF13545">
    <property type="entry name" value="HTH_Crp_2"/>
    <property type="match status" value="1"/>
</dbReference>
<dbReference type="InterPro" id="IPR050397">
    <property type="entry name" value="Env_Response_Regulators"/>
</dbReference>
<evidence type="ECO:0000256" key="1">
    <source>
        <dbReference type="ARBA" id="ARBA00023015"/>
    </source>
</evidence>
<dbReference type="Gene3D" id="2.60.120.10">
    <property type="entry name" value="Jelly Rolls"/>
    <property type="match status" value="1"/>
</dbReference>
<keyword evidence="6" id="KW-1185">Reference proteome</keyword>
<dbReference type="PROSITE" id="PS50042">
    <property type="entry name" value="CNMP_BINDING_3"/>
    <property type="match status" value="1"/>
</dbReference>
<dbReference type="CDD" id="cd00038">
    <property type="entry name" value="CAP_ED"/>
    <property type="match status" value="1"/>
</dbReference>
<sequence length="238" mass="25858">MNASAPARSSLALRRIALFEGLGDACLDRIAADCDWRMLEARRPLFTRASVGGEVYFLVSGQARITTYSANGREVAFRDCDAGAHFGDLSALDGQPRSADVVTLEPSLLACMSPKAFLALLEREPALAMRMMRSLALLVRRLTERVIDLSTLGVHTRLHTELLRMAHEAGVAEDHSALIDPMPPHVALAGRISTNREQVTRELGALTRRGVLKKEGAHAVRITDVRALEALVAAVRGD</sequence>
<dbReference type="InterPro" id="IPR036390">
    <property type="entry name" value="WH_DNA-bd_sf"/>
</dbReference>
<dbReference type="InterPro" id="IPR000595">
    <property type="entry name" value="cNMP-bd_dom"/>
</dbReference>
<dbReference type="InterPro" id="IPR012318">
    <property type="entry name" value="HTH_CRP"/>
</dbReference>
<evidence type="ECO:0000259" key="4">
    <source>
        <dbReference type="PROSITE" id="PS50042"/>
    </source>
</evidence>
<dbReference type="AlphaFoldDB" id="A0A1I2B1V6"/>
<keyword evidence="3" id="KW-0804">Transcription</keyword>
<dbReference type="GO" id="GO:0005829">
    <property type="term" value="C:cytosol"/>
    <property type="evidence" value="ECO:0007669"/>
    <property type="project" value="TreeGrafter"/>
</dbReference>
<dbReference type="InterPro" id="IPR036388">
    <property type="entry name" value="WH-like_DNA-bd_sf"/>
</dbReference>
<dbReference type="SMART" id="SM00100">
    <property type="entry name" value="cNMP"/>
    <property type="match status" value="1"/>
</dbReference>
<dbReference type="Proteomes" id="UP000199119">
    <property type="component" value="Unassembled WGS sequence"/>
</dbReference>
<protein>
    <submittedName>
        <fullName evidence="5">cAMP-binding domain of CRP or a regulatory subunit of cAMP-dependent protein kinases</fullName>
    </submittedName>
</protein>
<evidence type="ECO:0000256" key="2">
    <source>
        <dbReference type="ARBA" id="ARBA00023125"/>
    </source>
</evidence>
<gene>
    <name evidence="5" type="ORF">SAMN04489711_102370</name>
</gene>
<keyword evidence="1" id="KW-0805">Transcription regulation</keyword>